<comment type="caution">
    <text evidence="11">The sequence shown here is derived from an EMBL/GenBank/DDBJ whole genome shotgun (WGS) entry which is preliminary data.</text>
</comment>
<sequence>MRRAYLAWRAFEERFLQYAAAILLLGPTLLAIVEVVRRYGFGVSFPWRQDAVTYGILAAIFLFFGITQSRGLHLRVTLLPSLLRAKGGRTGRAAAEVVEAAVAAVGLLFCAFVAWHGIPVALRMIETGRMTQSQIIPLWPFFIVFLVGMGFMAVSFFFQLYAQIQSMRGVNLGSPYVEGTDRNGSIL</sequence>
<comment type="function">
    <text evidence="9">Part of the tripartite ATP-independent periplasmic (TRAP) transport system.</text>
</comment>
<organism evidence="11 12">
    <name type="scientific">Microbaculum marinisediminis</name>
    <dbReference type="NCBI Taxonomy" id="2931392"/>
    <lineage>
        <taxon>Bacteria</taxon>
        <taxon>Pseudomonadati</taxon>
        <taxon>Pseudomonadota</taxon>
        <taxon>Alphaproteobacteria</taxon>
        <taxon>Hyphomicrobiales</taxon>
        <taxon>Tepidamorphaceae</taxon>
        <taxon>Microbaculum</taxon>
    </lineage>
</organism>
<evidence type="ECO:0000256" key="6">
    <source>
        <dbReference type="ARBA" id="ARBA00022989"/>
    </source>
</evidence>
<evidence type="ECO:0000256" key="1">
    <source>
        <dbReference type="ARBA" id="ARBA00004429"/>
    </source>
</evidence>
<feature type="transmembrane region" description="Helical" evidence="9">
    <location>
        <begin position="53"/>
        <end position="72"/>
    </location>
</feature>
<keyword evidence="2 9" id="KW-0813">Transport</keyword>
<proteinExistence type="inferred from homology"/>
<dbReference type="InterPro" id="IPR055348">
    <property type="entry name" value="DctQ"/>
</dbReference>
<feature type="transmembrane region" description="Helical" evidence="9">
    <location>
        <begin position="93"/>
        <end position="118"/>
    </location>
</feature>
<comment type="subcellular location">
    <subcellularLocation>
        <location evidence="1 9">Cell inner membrane</location>
        <topology evidence="1 9">Multi-pass membrane protein</topology>
    </subcellularLocation>
</comment>
<feature type="transmembrane region" description="Helical" evidence="9">
    <location>
        <begin position="15"/>
        <end position="33"/>
    </location>
</feature>
<dbReference type="AlphaFoldDB" id="A0AAW5R5H1"/>
<evidence type="ECO:0000256" key="7">
    <source>
        <dbReference type="ARBA" id="ARBA00023136"/>
    </source>
</evidence>
<keyword evidence="7 9" id="KW-0472">Membrane</keyword>
<evidence type="ECO:0000256" key="9">
    <source>
        <dbReference type="RuleBase" id="RU369079"/>
    </source>
</evidence>
<dbReference type="RefSeq" id="WP_261617517.1">
    <property type="nucleotide sequence ID" value="NZ_JALIDZ010000009.1"/>
</dbReference>
<evidence type="ECO:0000256" key="2">
    <source>
        <dbReference type="ARBA" id="ARBA00022448"/>
    </source>
</evidence>
<dbReference type="GO" id="GO:0015740">
    <property type="term" value="P:C4-dicarboxylate transport"/>
    <property type="evidence" value="ECO:0007669"/>
    <property type="project" value="TreeGrafter"/>
</dbReference>
<gene>
    <name evidence="11" type="ORF">MUB46_18880</name>
</gene>
<feature type="domain" description="Tripartite ATP-independent periplasmic transporters DctQ component" evidence="10">
    <location>
        <begin position="29"/>
        <end position="164"/>
    </location>
</feature>
<evidence type="ECO:0000256" key="3">
    <source>
        <dbReference type="ARBA" id="ARBA00022475"/>
    </source>
</evidence>
<protein>
    <recommendedName>
        <fullName evidence="9">TRAP transporter small permease protein</fullName>
    </recommendedName>
</protein>
<evidence type="ECO:0000313" key="12">
    <source>
        <dbReference type="Proteomes" id="UP001320898"/>
    </source>
</evidence>
<reference evidence="11 12" key="1">
    <citation type="submission" date="2022-04" db="EMBL/GenBank/DDBJ databases">
        <authorList>
            <person name="Ye Y.-Q."/>
            <person name="Du Z.-J."/>
        </authorList>
    </citation>
    <scope>NUCLEOTIDE SEQUENCE [LARGE SCALE GENOMIC DNA]</scope>
    <source>
        <strain evidence="11 12">A6E488</strain>
    </source>
</reference>
<keyword evidence="12" id="KW-1185">Reference proteome</keyword>
<accession>A0AAW5R5H1</accession>
<dbReference type="GO" id="GO:0022857">
    <property type="term" value="F:transmembrane transporter activity"/>
    <property type="evidence" value="ECO:0007669"/>
    <property type="project" value="UniProtKB-UniRule"/>
</dbReference>
<evidence type="ECO:0000313" key="11">
    <source>
        <dbReference type="EMBL" id="MCT8973936.1"/>
    </source>
</evidence>
<dbReference type="InterPro" id="IPR007387">
    <property type="entry name" value="TRAP_DctQ"/>
</dbReference>
<keyword evidence="5 9" id="KW-0812">Transmembrane</keyword>
<keyword evidence="3" id="KW-1003">Cell membrane</keyword>
<evidence type="ECO:0000256" key="4">
    <source>
        <dbReference type="ARBA" id="ARBA00022519"/>
    </source>
</evidence>
<dbReference type="PANTHER" id="PTHR35011">
    <property type="entry name" value="2,3-DIKETO-L-GULONATE TRAP TRANSPORTER SMALL PERMEASE PROTEIN YIAM"/>
    <property type="match status" value="1"/>
</dbReference>
<evidence type="ECO:0000256" key="8">
    <source>
        <dbReference type="ARBA" id="ARBA00038436"/>
    </source>
</evidence>
<keyword evidence="6 9" id="KW-1133">Transmembrane helix</keyword>
<dbReference type="EMBL" id="JALIDZ010000009">
    <property type="protein sequence ID" value="MCT8973936.1"/>
    <property type="molecule type" value="Genomic_DNA"/>
</dbReference>
<comment type="similarity">
    <text evidence="8 9">Belongs to the TRAP transporter small permease family.</text>
</comment>
<dbReference type="GO" id="GO:0005886">
    <property type="term" value="C:plasma membrane"/>
    <property type="evidence" value="ECO:0007669"/>
    <property type="project" value="UniProtKB-SubCell"/>
</dbReference>
<comment type="subunit">
    <text evidence="9">The complex comprises the extracytoplasmic solute receptor protein and the two transmembrane proteins.</text>
</comment>
<evidence type="ECO:0000256" key="5">
    <source>
        <dbReference type="ARBA" id="ARBA00022692"/>
    </source>
</evidence>
<dbReference type="Pfam" id="PF04290">
    <property type="entry name" value="DctQ"/>
    <property type="match status" value="1"/>
</dbReference>
<dbReference type="Proteomes" id="UP001320898">
    <property type="component" value="Unassembled WGS sequence"/>
</dbReference>
<feature type="transmembrane region" description="Helical" evidence="9">
    <location>
        <begin position="138"/>
        <end position="158"/>
    </location>
</feature>
<evidence type="ECO:0000259" key="10">
    <source>
        <dbReference type="Pfam" id="PF04290"/>
    </source>
</evidence>
<name>A0AAW5R5H1_9HYPH</name>
<keyword evidence="4 9" id="KW-0997">Cell inner membrane</keyword>
<dbReference type="PANTHER" id="PTHR35011:SF10">
    <property type="entry name" value="TRAP TRANSPORTER SMALL PERMEASE PROTEIN"/>
    <property type="match status" value="1"/>
</dbReference>